<dbReference type="SUPFAM" id="SSF52540">
    <property type="entry name" value="P-loop containing nucleoside triphosphate hydrolases"/>
    <property type="match status" value="1"/>
</dbReference>
<keyword evidence="2" id="KW-0547">Nucleotide-binding</keyword>
<dbReference type="GO" id="GO:0005524">
    <property type="term" value="F:ATP binding"/>
    <property type="evidence" value="ECO:0007669"/>
    <property type="project" value="UniProtKB-KW"/>
</dbReference>
<dbReference type="RefSeq" id="WP_316662377.1">
    <property type="nucleotide sequence ID" value="NZ_JAWHTF010000004.1"/>
</dbReference>
<dbReference type="Pfam" id="PF13521">
    <property type="entry name" value="AAA_28"/>
    <property type="match status" value="1"/>
</dbReference>
<dbReference type="Gene3D" id="3.40.50.300">
    <property type="entry name" value="P-loop containing nucleotide triphosphate hydrolases"/>
    <property type="match status" value="1"/>
</dbReference>
<gene>
    <name evidence="2" type="ORF">RXV94_09370</name>
</gene>
<sequence length="184" mass="21182">MNSKKIVITGGPGTGKTSVINELKSRGYFCFEEIIRTLTSQAKNESESSKHFSNPIAFVDDPLLFNTQLLNGRVEQFTQSKVLNYKKSFFDRGIPDVLAYMEFFNQPFDKVFIEACNNHIYTDVFILPPWEAIYISDNERFETFDEALKIHDCLVNVYDNFGYDIKNVPFGSISERANFIIDNI</sequence>
<dbReference type="InterPro" id="IPR038727">
    <property type="entry name" value="NadR/Ttd14_AAA_dom"/>
</dbReference>
<comment type="caution">
    <text evidence="2">The sequence shown here is derived from an EMBL/GenBank/DDBJ whole genome shotgun (WGS) entry which is preliminary data.</text>
</comment>
<organism evidence="2 3">
    <name type="scientific">Gilvirhabdus luticola</name>
    <dbReference type="NCBI Taxonomy" id="3079858"/>
    <lineage>
        <taxon>Bacteria</taxon>
        <taxon>Pseudomonadati</taxon>
        <taxon>Bacteroidota</taxon>
        <taxon>Flavobacteriia</taxon>
        <taxon>Flavobacteriales</taxon>
        <taxon>Flavobacteriaceae</taxon>
        <taxon>Gilvirhabdus</taxon>
    </lineage>
</organism>
<dbReference type="Proteomes" id="UP001268651">
    <property type="component" value="Unassembled WGS sequence"/>
</dbReference>
<evidence type="ECO:0000259" key="1">
    <source>
        <dbReference type="Pfam" id="PF13521"/>
    </source>
</evidence>
<proteinExistence type="predicted"/>
<reference evidence="2 3" key="1">
    <citation type="submission" date="2023-10" db="EMBL/GenBank/DDBJ databases">
        <title>Marimonas sp. nov. isolated from tidal mud flat.</title>
        <authorList>
            <person name="Jaincy N.J."/>
            <person name="Srinivasan S."/>
            <person name="Lee S.-S."/>
        </authorList>
    </citation>
    <scope>NUCLEOTIDE SEQUENCE [LARGE SCALE GENOMIC DNA]</scope>
    <source>
        <strain evidence="2 3">MJ-SS3</strain>
    </source>
</reference>
<evidence type="ECO:0000313" key="3">
    <source>
        <dbReference type="Proteomes" id="UP001268651"/>
    </source>
</evidence>
<accession>A0ABU3U7I6</accession>
<evidence type="ECO:0000313" key="2">
    <source>
        <dbReference type="EMBL" id="MDU8886368.1"/>
    </source>
</evidence>
<keyword evidence="3" id="KW-1185">Reference proteome</keyword>
<name>A0ABU3U7I6_9FLAO</name>
<keyword evidence="2" id="KW-0067">ATP-binding</keyword>
<protein>
    <submittedName>
        <fullName evidence="2">ATP-binding protein</fullName>
    </submittedName>
</protein>
<dbReference type="EMBL" id="JAWHTF010000004">
    <property type="protein sequence ID" value="MDU8886368.1"/>
    <property type="molecule type" value="Genomic_DNA"/>
</dbReference>
<feature type="domain" description="NadR/Ttd14 AAA" evidence="1">
    <location>
        <begin position="5"/>
        <end position="176"/>
    </location>
</feature>
<dbReference type="InterPro" id="IPR027417">
    <property type="entry name" value="P-loop_NTPase"/>
</dbReference>